<dbReference type="Proteomes" id="UP000542720">
    <property type="component" value="Unassembled WGS sequence"/>
</dbReference>
<evidence type="ECO:0000259" key="1">
    <source>
        <dbReference type="PROSITE" id="PS50995"/>
    </source>
</evidence>
<protein>
    <submittedName>
        <fullName evidence="2">Winged helix-turn-helix transcriptional regulator</fullName>
    </submittedName>
</protein>
<dbReference type="SMART" id="SM00347">
    <property type="entry name" value="HTH_MARR"/>
    <property type="match status" value="1"/>
</dbReference>
<gene>
    <name evidence="2" type="ORF">H3H51_00865</name>
</gene>
<dbReference type="SUPFAM" id="SSF46785">
    <property type="entry name" value="Winged helix' DNA-binding domain"/>
    <property type="match status" value="1"/>
</dbReference>
<dbReference type="PANTHER" id="PTHR33164">
    <property type="entry name" value="TRANSCRIPTIONAL REGULATOR, MARR FAMILY"/>
    <property type="match status" value="1"/>
</dbReference>
<evidence type="ECO:0000313" key="3">
    <source>
        <dbReference type="Proteomes" id="UP000542720"/>
    </source>
</evidence>
<dbReference type="EMBL" id="JACJUD010000001">
    <property type="protein sequence ID" value="MBB2493546.1"/>
    <property type="molecule type" value="Genomic_DNA"/>
</dbReference>
<organism evidence="2 3">
    <name type="scientific">Aquipseudomonas ullengensis</name>
    <dbReference type="NCBI Taxonomy" id="2759166"/>
    <lineage>
        <taxon>Bacteria</taxon>
        <taxon>Pseudomonadati</taxon>
        <taxon>Pseudomonadota</taxon>
        <taxon>Gammaproteobacteria</taxon>
        <taxon>Pseudomonadales</taxon>
        <taxon>Pseudomonadaceae</taxon>
        <taxon>Aquipseudomonas</taxon>
    </lineage>
</organism>
<dbReference type="InterPro" id="IPR036388">
    <property type="entry name" value="WH-like_DNA-bd_sf"/>
</dbReference>
<dbReference type="InterPro" id="IPR000835">
    <property type="entry name" value="HTH_MarR-typ"/>
</dbReference>
<sequence length="156" mass="17342">MPEPTQLNLSRYIPALINLLANKLATGASLCYRKHFGIGVVEWRLLAMLKVENNITANRMSQAIGLDKSAVSRSLQLLEKAGYVSSQVDSQDARRNTVSLSAEGLALHDRVLKVALERERRLLGDLNPEEVDTLINLLGRLQTQVTHVNEFDPLDP</sequence>
<dbReference type="Gene3D" id="1.10.10.10">
    <property type="entry name" value="Winged helix-like DNA-binding domain superfamily/Winged helix DNA-binding domain"/>
    <property type="match status" value="1"/>
</dbReference>
<keyword evidence="3" id="KW-1185">Reference proteome</keyword>
<dbReference type="GO" id="GO:0006950">
    <property type="term" value="P:response to stress"/>
    <property type="evidence" value="ECO:0007669"/>
    <property type="project" value="TreeGrafter"/>
</dbReference>
<dbReference type="AlphaFoldDB" id="A0A7W4QB34"/>
<dbReference type="InterPro" id="IPR036390">
    <property type="entry name" value="WH_DNA-bd_sf"/>
</dbReference>
<comment type="caution">
    <text evidence="2">The sequence shown here is derived from an EMBL/GenBank/DDBJ whole genome shotgun (WGS) entry which is preliminary data.</text>
</comment>
<dbReference type="Pfam" id="PF12802">
    <property type="entry name" value="MarR_2"/>
    <property type="match status" value="1"/>
</dbReference>
<dbReference type="PRINTS" id="PR00598">
    <property type="entry name" value="HTHMARR"/>
</dbReference>
<dbReference type="PROSITE" id="PS50995">
    <property type="entry name" value="HTH_MARR_2"/>
    <property type="match status" value="1"/>
</dbReference>
<evidence type="ECO:0000313" key="2">
    <source>
        <dbReference type="EMBL" id="MBB2493546.1"/>
    </source>
</evidence>
<dbReference type="PANTHER" id="PTHR33164:SF43">
    <property type="entry name" value="HTH-TYPE TRANSCRIPTIONAL REPRESSOR YETL"/>
    <property type="match status" value="1"/>
</dbReference>
<dbReference type="RefSeq" id="WP_183087128.1">
    <property type="nucleotide sequence ID" value="NZ_JACJUD010000001.1"/>
</dbReference>
<reference evidence="2 3" key="1">
    <citation type="submission" date="2020-08" db="EMBL/GenBank/DDBJ databases">
        <authorList>
            <person name="Kim C.M."/>
        </authorList>
    </citation>
    <scope>NUCLEOTIDE SEQUENCE [LARGE SCALE GENOMIC DNA]</scope>
    <source>
        <strain evidence="2 3">UL070</strain>
    </source>
</reference>
<dbReference type="InterPro" id="IPR039422">
    <property type="entry name" value="MarR/SlyA-like"/>
</dbReference>
<proteinExistence type="predicted"/>
<accession>A0A7W4QB34</accession>
<name>A0A7W4QB34_9GAMM</name>
<feature type="domain" description="HTH marR-type" evidence="1">
    <location>
        <begin position="6"/>
        <end position="143"/>
    </location>
</feature>
<dbReference type="GO" id="GO:0003700">
    <property type="term" value="F:DNA-binding transcription factor activity"/>
    <property type="evidence" value="ECO:0007669"/>
    <property type="project" value="InterPro"/>
</dbReference>